<feature type="transmembrane region" description="Helical" evidence="1">
    <location>
        <begin position="64"/>
        <end position="86"/>
    </location>
</feature>
<comment type="caution">
    <text evidence="2">The sequence shown here is derived from an EMBL/GenBank/DDBJ whole genome shotgun (WGS) entry which is preliminary data.</text>
</comment>
<organism evidence="2 3">
    <name type="scientific">Thalassobacterium sedimentorum</name>
    <dbReference type="NCBI Taxonomy" id="3041258"/>
    <lineage>
        <taxon>Bacteria</taxon>
        <taxon>Pseudomonadati</taxon>
        <taxon>Verrucomicrobiota</taxon>
        <taxon>Opitutia</taxon>
        <taxon>Puniceicoccales</taxon>
        <taxon>Coraliomargaritaceae</taxon>
        <taxon>Thalassobacterium</taxon>
    </lineage>
</organism>
<keyword evidence="1" id="KW-0812">Transmembrane</keyword>
<reference evidence="2 3" key="1">
    <citation type="submission" date="2023-04" db="EMBL/GenBank/DDBJ databases">
        <title>A novel bacteria isolated from coastal sediment.</title>
        <authorList>
            <person name="Liu X.-J."/>
            <person name="Du Z.-J."/>
        </authorList>
    </citation>
    <scope>NUCLEOTIDE SEQUENCE [LARGE SCALE GENOMIC DNA]</scope>
    <source>
        <strain evidence="2 3">SDUM461004</strain>
    </source>
</reference>
<dbReference type="Pfam" id="PF06170">
    <property type="entry name" value="DUF983"/>
    <property type="match status" value="1"/>
</dbReference>
<evidence type="ECO:0000256" key="1">
    <source>
        <dbReference type="SAM" id="Phobius"/>
    </source>
</evidence>
<proteinExistence type="predicted"/>
<accession>A0ABU1AIS0</accession>
<keyword evidence="1" id="KW-0472">Membrane</keyword>
<name>A0ABU1AIS0_9BACT</name>
<protein>
    <submittedName>
        <fullName evidence="2">DUF983 domain-containing protein</fullName>
    </submittedName>
</protein>
<gene>
    <name evidence="2" type="ORF">QEH59_09785</name>
</gene>
<feature type="transmembrane region" description="Helical" evidence="1">
    <location>
        <begin position="92"/>
        <end position="110"/>
    </location>
</feature>
<sequence>MIDHTLKPLPKVRRSDIVDRGLRCQCPNCGQAKIFRSTLKINHRCPYCGMTLERGDGYYLGPLCINYGIAVFGVVAPLLLAGFAGWIPFRPAMIAAGIAALLLPLLFYRLSWSLWLMSYYFCLPDELHANRPEDCDELLFEEEQRNFEH</sequence>
<dbReference type="InterPro" id="IPR009325">
    <property type="entry name" value="DUF983"/>
</dbReference>
<dbReference type="RefSeq" id="WP_308985184.1">
    <property type="nucleotide sequence ID" value="NZ_JARXIC010000013.1"/>
</dbReference>
<evidence type="ECO:0000313" key="3">
    <source>
        <dbReference type="Proteomes" id="UP001243717"/>
    </source>
</evidence>
<dbReference type="EMBL" id="JARXIC010000013">
    <property type="protein sequence ID" value="MDQ8194717.1"/>
    <property type="molecule type" value="Genomic_DNA"/>
</dbReference>
<dbReference type="Proteomes" id="UP001243717">
    <property type="component" value="Unassembled WGS sequence"/>
</dbReference>
<keyword evidence="3" id="KW-1185">Reference proteome</keyword>
<evidence type="ECO:0000313" key="2">
    <source>
        <dbReference type="EMBL" id="MDQ8194717.1"/>
    </source>
</evidence>
<keyword evidence="1" id="KW-1133">Transmembrane helix</keyword>